<keyword evidence="2" id="KW-1185">Reference proteome</keyword>
<organism evidence="1 2">
    <name type="scientific">Octopus vulgaris</name>
    <name type="common">Common octopus</name>
    <dbReference type="NCBI Taxonomy" id="6645"/>
    <lineage>
        <taxon>Eukaryota</taxon>
        <taxon>Metazoa</taxon>
        <taxon>Spiralia</taxon>
        <taxon>Lophotrochozoa</taxon>
        <taxon>Mollusca</taxon>
        <taxon>Cephalopoda</taxon>
        <taxon>Coleoidea</taxon>
        <taxon>Octopodiformes</taxon>
        <taxon>Octopoda</taxon>
        <taxon>Incirrata</taxon>
        <taxon>Octopodidae</taxon>
        <taxon>Octopus</taxon>
    </lineage>
</organism>
<sequence>MCVCALVHFMLYHVERICPFSEANDYEENKFVDPYLKLLKLAGNTFRVRLVHVFSSFFSFFIKAKPKKMAETMLSVEELLQVIHVKRDQLWNYFTFTRLTGS</sequence>
<evidence type="ECO:0000313" key="2">
    <source>
        <dbReference type="Proteomes" id="UP001162480"/>
    </source>
</evidence>
<dbReference type="EMBL" id="OX597815">
    <property type="protein sequence ID" value="CAI9716833.1"/>
    <property type="molecule type" value="Genomic_DNA"/>
</dbReference>
<dbReference type="AlphaFoldDB" id="A0AA36AJX0"/>
<evidence type="ECO:0000313" key="1">
    <source>
        <dbReference type="EMBL" id="CAI9716833.1"/>
    </source>
</evidence>
<protein>
    <submittedName>
        <fullName evidence="1">Uncharacterized protein</fullName>
    </submittedName>
</protein>
<accession>A0AA36AJX0</accession>
<proteinExistence type="predicted"/>
<reference evidence="1" key="1">
    <citation type="submission" date="2023-08" db="EMBL/GenBank/DDBJ databases">
        <authorList>
            <person name="Alioto T."/>
            <person name="Alioto T."/>
            <person name="Gomez Garrido J."/>
        </authorList>
    </citation>
    <scope>NUCLEOTIDE SEQUENCE</scope>
</reference>
<gene>
    <name evidence="1" type="ORF">OCTVUL_1B017690</name>
</gene>
<name>A0AA36AJX0_OCTVU</name>
<dbReference type="Proteomes" id="UP001162480">
    <property type="component" value="Chromosome 2"/>
</dbReference>